<evidence type="ECO:0000313" key="1">
    <source>
        <dbReference type="EMBL" id="KAL3277615.1"/>
    </source>
</evidence>
<comment type="caution">
    <text evidence="1">The sequence shown here is derived from an EMBL/GenBank/DDBJ whole genome shotgun (WGS) entry which is preliminary data.</text>
</comment>
<sequence length="128" mass="15054">MNSEILSLFDVHAPYRAVTVRGARPPYITYNITQISKAKNDAYKIYLKSRSARHLDFYRQIRNYLVQAIRREKKAYINQQVNLNKNPKSQWKTLSKVNIHKNKKDNQIIPDIVSAENLNDFFLESLPC</sequence>
<dbReference type="AlphaFoldDB" id="A0ABD2NGD8"/>
<proteinExistence type="predicted"/>
<evidence type="ECO:0000313" key="2">
    <source>
        <dbReference type="EMBL" id="KAL3277616.1"/>
    </source>
</evidence>
<evidence type="ECO:0000313" key="3">
    <source>
        <dbReference type="Proteomes" id="UP001516400"/>
    </source>
</evidence>
<keyword evidence="3" id="KW-1185">Reference proteome</keyword>
<dbReference type="EMBL" id="JABFTP020000103">
    <property type="protein sequence ID" value="KAL3277616.1"/>
    <property type="molecule type" value="Genomic_DNA"/>
</dbReference>
<name>A0ABD2NGD8_9CUCU</name>
<gene>
    <name evidence="1" type="ORF">HHI36_012957</name>
    <name evidence="2" type="ORF">HHI36_012958</name>
</gene>
<reference evidence="1" key="2">
    <citation type="submission" date="2024-03" db="EMBL/GenBank/DDBJ databases">
        <title>Genomics of ladybird beetles.</title>
        <authorList>
            <person name="Li H.-S."/>
            <person name="Huang Y.-H."/>
        </authorList>
    </citation>
    <scope>NUCLEOTIDE SEQUENCE</scope>
    <source>
        <strain evidence="1">SYSU2018</strain>
        <tissue evidence="1">Whole body of male adult</tissue>
    </source>
</reference>
<reference evidence="1 3" key="1">
    <citation type="journal article" date="2021" name="BMC Biol.">
        <title>Horizontally acquired antibacterial genes associated with adaptive radiation of ladybird beetles.</title>
        <authorList>
            <person name="Li H.S."/>
            <person name="Tang X.F."/>
            <person name="Huang Y.H."/>
            <person name="Xu Z.Y."/>
            <person name="Chen M.L."/>
            <person name="Du X.Y."/>
            <person name="Qiu B.Y."/>
            <person name="Chen P.T."/>
            <person name="Zhang W."/>
            <person name="Slipinski A."/>
            <person name="Escalona H.E."/>
            <person name="Waterhouse R.M."/>
            <person name="Zwick A."/>
            <person name="Pang H."/>
        </authorList>
    </citation>
    <scope>NUCLEOTIDE SEQUENCE [LARGE SCALE GENOMIC DNA]</scope>
    <source>
        <strain evidence="1">SYSU2018</strain>
    </source>
</reference>
<dbReference type="Proteomes" id="UP001516400">
    <property type="component" value="Unassembled WGS sequence"/>
</dbReference>
<dbReference type="EMBL" id="JABFTP020000103">
    <property type="protein sequence ID" value="KAL3277615.1"/>
    <property type="molecule type" value="Genomic_DNA"/>
</dbReference>
<organism evidence="1 3">
    <name type="scientific">Cryptolaemus montrouzieri</name>
    <dbReference type="NCBI Taxonomy" id="559131"/>
    <lineage>
        <taxon>Eukaryota</taxon>
        <taxon>Metazoa</taxon>
        <taxon>Ecdysozoa</taxon>
        <taxon>Arthropoda</taxon>
        <taxon>Hexapoda</taxon>
        <taxon>Insecta</taxon>
        <taxon>Pterygota</taxon>
        <taxon>Neoptera</taxon>
        <taxon>Endopterygota</taxon>
        <taxon>Coleoptera</taxon>
        <taxon>Polyphaga</taxon>
        <taxon>Cucujiformia</taxon>
        <taxon>Coccinelloidea</taxon>
        <taxon>Coccinellidae</taxon>
        <taxon>Scymninae</taxon>
        <taxon>Scymnini</taxon>
        <taxon>Cryptolaemus</taxon>
    </lineage>
</organism>
<protein>
    <submittedName>
        <fullName evidence="1">Uncharacterized protein</fullName>
    </submittedName>
</protein>
<accession>A0ABD2NGD8</accession>